<name>A0A5M3Q0P9_9GAMM</name>
<comment type="caution">
    <text evidence="2">The sequence shown here is derived from an EMBL/GenBank/DDBJ whole genome shotgun (WGS) entry which is preliminary data.</text>
</comment>
<dbReference type="Proteomes" id="UP000387223">
    <property type="component" value="Unassembled WGS sequence"/>
</dbReference>
<accession>A0A5M3Q0P9</accession>
<dbReference type="EMBL" id="BGZI01000015">
    <property type="protein sequence ID" value="GBO88670.1"/>
    <property type="molecule type" value="Genomic_DNA"/>
</dbReference>
<keyword evidence="1" id="KW-0732">Signal</keyword>
<feature type="chain" id="PRO_5024459046" evidence="1">
    <location>
        <begin position="21"/>
        <end position="348"/>
    </location>
</feature>
<evidence type="ECO:0000313" key="3">
    <source>
        <dbReference type="Proteomes" id="UP000387223"/>
    </source>
</evidence>
<feature type="signal peptide" evidence="1">
    <location>
        <begin position="1"/>
        <end position="20"/>
    </location>
</feature>
<evidence type="ECO:0000256" key="1">
    <source>
        <dbReference type="SAM" id="SignalP"/>
    </source>
</evidence>
<reference evidence="2 3" key="1">
    <citation type="journal article" date="2019" name="J. Gen. Appl. Microbiol.">
        <title>Aerobic degradation of cis-dichloroethene by the marine bacterium Marinobacter salsuginis strain 5N-3.</title>
        <authorList>
            <person name="Inoue Y."/>
            <person name="Fukunaga Y."/>
            <person name="Katsumata H."/>
            <person name="Ohji S."/>
            <person name="Hosoyama A."/>
            <person name="Mori K."/>
            <person name="Ando K."/>
        </authorList>
    </citation>
    <scope>NUCLEOTIDE SEQUENCE [LARGE SCALE GENOMIC DNA]</scope>
    <source>
        <strain evidence="2 3">NBRC 109114</strain>
    </source>
</reference>
<dbReference type="AlphaFoldDB" id="A0A5M3Q0P9"/>
<gene>
    <name evidence="2" type="ORF">MSSD14B_23380</name>
</gene>
<organism evidence="2 3">
    <name type="scientific">Marinobacter salsuginis</name>
    <dbReference type="NCBI Taxonomy" id="418719"/>
    <lineage>
        <taxon>Bacteria</taxon>
        <taxon>Pseudomonadati</taxon>
        <taxon>Pseudomonadota</taxon>
        <taxon>Gammaproteobacteria</taxon>
        <taxon>Pseudomonadales</taxon>
        <taxon>Marinobacteraceae</taxon>
        <taxon>Marinobacter</taxon>
    </lineage>
</organism>
<sequence length="348" mass="38661">MKSFILFFAIALVLPSVGFAAGIPIIDAAKVQQMIQNEIKTRINDARQEVLSRLEQKTGIDLRENQENSDKNIAANTSARITDAVSAIHNKKSDAKVAPYLDACSNVSIARTASATTNNSDIQRELPNRVSAFTRADRNPRFLEEILSFANYSGADFGLERQRIVNDLRAYERQRMAVLDDAIINVSQSQEGLTAVYEPAVQDMAKKERVDFLRMMLIGNGVSRSYLHGAISPRNTNVRQEQMVEEGIYQTKRSANLAGSMFNNDQTAVIGDGVLPIEAALDAAASPENEERFGVEMTNNPKMMVDRVMLQRWALNKAARLAALLQEYRRGQVELLQLAALARDKALE</sequence>
<evidence type="ECO:0000313" key="2">
    <source>
        <dbReference type="EMBL" id="GBO88670.1"/>
    </source>
</evidence>
<dbReference type="RefSeq" id="WP_136630203.1">
    <property type="nucleotide sequence ID" value="NZ_BGZI01000015.1"/>
</dbReference>
<proteinExistence type="predicted"/>
<protein>
    <submittedName>
        <fullName evidence="2">Uncharacterized protein</fullName>
    </submittedName>
</protein>